<accession>A0A9D4NAR7</accession>
<comment type="caution">
    <text evidence="2">The sequence shown here is derived from an EMBL/GenBank/DDBJ whole genome shotgun (WGS) entry which is preliminary data.</text>
</comment>
<feature type="compositionally biased region" description="Polar residues" evidence="1">
    <location>
        <begin position="140"/>
        <end position="152"/>
    </location>
</feature>
<gene>
    <name evidence="2" type="ORF">DPMN_017059</name>
</gene>
<feature type="region of interest" description="Disordered" evidence="1">
    <location>
        <begin position="135"/>
        <end position="191"/>
    </location>
</feature>
<name>A0A9D4NAR7_DREPO</name>
<sequence>MKSMKAIEENAEKDLTLSDELTSRIKEASRKSADSFNDSEDETMEKINVKDDGVTGEDAIIIFKPEETEEENCFDEIEELIEDEIHSIEDVKNASVKLKETSIKNELERSFSEGKGRRSAEVVKVIDRKSAPRVMLEYEPSTTEAESGLSDSDTLDTESLQEDFGSHGSARKSKHMVKPKQGQSKKVNQQSILAVDTEVARMFNESPSTGSLRVAASQEDFNRASTEPSTQDTLNNEASIKDESDVETVEGDEVTMSGVLSLTDLH</sequence>
<feature type="compositionally biased region" description="Basic and acidic residues" evidence="1">
    <location>
        <begin position="1"/>
        <end position="33"/>
    </location>
</feature>
<dbReference type="AlphaFoldDB" id="A0A9D4NAR7"/>
<keyword evidence="3" id="KW-1185">Reference proteome</keyword>
<evidence type="ECO:0000313" key="2">
    <source>
        <dbReference type="EMBL" id="KAH3892923.1"/>
    </source>
</evidence>
<feature type="compositionally biased region" description="Polar residues" evidence="1">
    <location>
        <begin position="223"/>
        <end position="238"/>
    </location>
</feature>
<feature type="compositionally biased region" description="Polar residues" evidence="1">
    <location>
        <begin position="181"/>
        <end position="191"/>
    </location>
</feature>
<reference evidence="2" key="2">
    <citation type="submission" date="2020-11" db="EMBL/GenBank/DDBJ databases">
        <authorList>
            <person name="McCartney M.A."/>
            <person name="Auch B."/>
            <person name="Kono T."/>
            <person name="Mallez S."/>
            <person name="Becker A."/>
            <person name="Gohl D.M."/>
            <person name="Silverstein K.A.T."/>
            <person name="Koren S."/>
            <person name="Bechman K.B."/>
            <person name="Herman A."/>
            <person name="Abrahante J.E."/>
            <person name="Garbe J."/>
        </authorList>
    </citation>
    <scope>NUCLEOTIDE SEQUENCE</scope>
    <source>
        <strain evidence="2">Duluth1</strain>
        <tissue evidence="2">Whole animal</tissue>
    </source>
</reference>
<proteinExistence type="predicted"/>
<feature type="region of interest" description="Disordered" evidence="1">
    <location>
        <begin position="1"/>
        <end position="52"/>
    </location>
</feature>
<reference evidence="2" key="1">
    <citation type="journal article" date="2019" name="bioRxiv">
        <title>The Genome of the Zebra Mussel, Dreissena polymorpha: A Resource for Invasive Species Research.</title>
        <authorList>
            <person name="McCartney M.A."/>
            <person name="Auch B."/>
            <person name="Kono T."/>
            <person name="Mallez S."/>
            <person name="Zhang Y."/>
            <person name="Obille A."/>
            <person name="Becker A."/>
            <person name="Abrahante J.E."/>
            <person name="Garbe J."/>
            <person name="Badalamenti J.P."/>
            <person name="Herman A."/>
            <person name="Mangelson H."/>
            <person name="Liachko I."/>
            <person name="Sullivan S."/>
            <person name="Sone E.D."/>
            <person name="Koren S."/>
            <person name="Silverstein K.A.T."/>
            <person name="Beckman K.B."/>
            <person name="Gohl D.M."/>
        </authorList>
    </citation>
    <scope>NUCLEOTIDE SEQUENCE</scope>
    <source>
        <strain evidence="2">Duluth1</strain>
        <tissue evidence="2">Whole animal</tissue>
    </source>
</reference>
<protein>
    <submittedName>
        <fullName evidence="2">Uncharacterized protein</fullName>
    </submittedName>
</protein>
<evidence type="ECO:0000256" key="1">
    <source>
        <dbReference type="SAM" id="MobiDB-lite"/>
    </source>
</evidence>
<feature type="compositionally biased region" description="Basic residues" evidence="1">
    <location>
        <begin position="169"/>
        <end position="178"/>
    </location>
</feature>
<dbReference type="EMBL" id="JAIWYP010000001">
    <property type="protein sequence ID" value="KAH3892923.1"/>
    <property type="molecule type" value="Genomic_DNA"/>
</dbReference>
<feature type="region of interest" description="Disordered" evidence="1">
    <location>
        <begin position="204"/>
        <end position="251"/>
    </location>
</feature>
<dbReference type="Proteomes" id="UP000828390">
    <property type="component" value="Unassembled WGS sequence"/>
</dbReference>
<evidence type="ECO:0000313" key="3">
    <source>
        <dbReference type="Proteomes" id="UP000828390"/>
    </source>
</evidence>
<organism evidence="2 3">
    <name type="scientific">Dreissena polymorpha</name>
    <name type="common">Zebra mussel</name>
    <name type="synonym">Mytilus polymorpha</name>
    <dbReference type="NCBI Taxonomy" id="45954"/>
    <lineage>
        <taxon>Eukaryota</taxon>
        <taxon>Metazoa</taxon>
        <taxon>Spiralia</taxon>
        <taxon>Lophotrochozoa</taxon>
        <taxon>Mollusca</taxon>
        <taxon>Bivalvia</taxon>
        <taxon>Autobranchia</taxon>
        <taxon>Heteroconchia</taxon>
        <taxon>Euheterodonta</taxon>
        <taxon>Imparidentia</taxon>
        <taxon>Neoheterodontei</taxon>
        <taxon>Myida</taxon>
        <taxon>Dreissenoidea</taxon>
        <taxon>Dreissenidae</taxon>
        <taxon>Dreissena</taxon>
    </lineage>
</organism>